<dbReference type="InterPro" id="IPR017907">
    <property type="entry name" value="Znf_RING_CS"/>
</dbReference>
<dbReference type="Pfam" id="PF13923">
    <property type="entry name" value="zf-C3HC4_2"/>
    <property type="match status" value="1"/>
</dbReference>
<feature type="transmembrane region" description="Helical" evidence="5">
    <location>
        <begin position="232"/>
        <end position="254"/>
    </location>
</feature>
<evidence type="ECO:0000313" key="7">
    <source>
        <dbReference type="EMBL" id="RWS14234.1"/>
    </source>
</evidence>
<keyword evidence="5" id="KW-0812">Transmembrane</keyword>
<keyword evidence="5" id="KW-1133">Transmembrane helix</keyword>
<dbReference type="InterPro" id="IPR001841">
    <property type="entry name" value="Znf_RING"/>
</dbReference>
<dbReference type="PANTHER" id="PTHR10131:SF157">
    <property type="entry name" value="RECEPTOR-ASSOCIATED FACTOR, PUTATIVE-RELATED"/>
    <property type="match status" value="1"/>
</dbReference>
<keyword evidence="2 4" id="KW-0863">Zinc-finger</keyword>
<dbReference type="EMBL" id="NCKU01000769">
    <property type="protein sequence ID" value="RWS14240.1"/>
    <property type="molecule type" value="Genomic_DNA"/>
</dbReference>
<dbReference type="SMART" id="SM00504">
    <property type="entry name" value="Ubox"/>
    <property type="match status" value="1"/>
</dbReference>
<evidence type="ECO:0000313" key="9">
    <source>
        <dbReference type="EMBL" id="RWS15695.1"/>
    </source>
</evidence>
<dbReference type="GO" id="GO:0016567">
    <property type="term" value="P:protein ubiquitination"/>
    <property type="evidence" value="ECO:0007669"/>
    <property type="project" value="InterPro"/>
</dbReference>
<dbReference type="GO" id="GO:0004842">
    <property type="term" value="F:ubiquitin-protein transferase activity"/>
    <property type="evidence" value="ECO:0007669"/>
    <property type="project" value="InterPro"/>
</dbReference>
<evidence type="ECO:0000256" key="2">
    <source>
        <dbReference type="ARBA" id="ARBA00022771"/>
    </source>
</evidence>
<accession>A0A3S3QXX8</accession>
<dbReference type="Proteomes" id="UP000285301">
    <property type="component" value="Unassembled WGS sequence"/>
</dbReference>
<keyword evidence="3" id="KW-0862">Zinc</keyword>
<dbReference type="GO" id="GO:0008270">
    <property type="term" value="F:zinc ion binding"/>
    <property type="evidence" value="ECO:0007669"/>
    <property type="project" value="UniProtKB-KW"/>
</dbReference>
<comment type="caution">
    <text evidence="9">The sequence shown here is derived from an EMBL/GenBank/DDBJ whole genome shotgun (WGS) entry which is preliminary data.</text>
</comment>
<dbReference type="GO" id="GO:0043122">
    <property type="term" value="P:regulation of canonical NF-kappaB signal transduction"/>
    <property type="evidence" value="ECO:0007669"/>
    <property type="project" value="TreeGrafter"/>
</dbReference>
<dbReference type="OrthoDB" id="5971507at2759"/>
<dbReference type="PANTHER" id="PTHR10131">
    <property type="entry name" value="TNF RECEPTOR ASSOCIATED FACTOR"/>
    <property type="match status" value="1"/>
</dbReference>
<dbReference type="PROSITE" id="PS00518">
    <property type="entry name" value="ZF_RING_1"/>
    <property type="match status" value="1"/>
</dbReference>
<sequence>MGFDVKRFENLGELEDELICSICLGVFDDPYILASCGHTFCKQCIDQWFEEKRNCPNDGISVGFYRELLPAPIPLKNIIAKLKIRCDYEEKGCQQIVQVQNLSKHCEECEYRPKPPLINVPRFHAFHRVFQDVIKFLFTSRRSSDSRRERYSRHQEVDILREAPLRLFNYDFGDRFDAQRRVRLDGTTVGIVHSLPNVAIHRYVVLFGFFLVFALLLIILIGLLLLHFIDDIIPSCVLPALVVFVTLFLTAKYIENEPRDHYRPRHHHLN</sequence>
<evidence type="ECO:0000256" key="1">
    <source>
        <dbReference type="ARBA" id="ARBA00022723"/>
    </source>
</evidence>
<reference evidence="9" key="2">
    <citation type="submission" date="2018-11" db="EMBL/GenBank/DDBJ databases">
        <title>Trombidioid mite genomics.</title>
        <authorList>
            <person name="Dong X."/>
        </authorList>
    </citation>
    <scope>NUCLEOTIDE SEQUENCE</scope>
    <source>
        <strain evidence="9">UoL-WK</strain>
    </source>
</reference>
<dbReference type="InterPro" id="IPR013083">
    <property type="entry name" value="Znf_RING/FYVE/PHD"/>
</dbReference>
<evidence type="ECO:0000259" key="6">
    <source>
        <dbReference type="PROSITE" id="PS50089"/>
    </source>
</evidence>
<dbReference type="SUPFAM" id="SSF57850">
    <property type="entry name" value="RING/U-box"/>
    <property type="match status" value="1"/>
</dbReference>
<dbReference type="PROSITE" id="PS50089">
    <property type="entry name" value="ZF_RING_2"/>
    <property type="match status" value="1"/>
</dbReference>
<evidence type="ECO:0000313" key="10">
    <source>
        <dbReference type="Proteomes" id="UP000285301"/>
    </source>
</evidence>
<dbReference type="SMART" id="SM00184">
    <property type="entry name" value="RING"/>
    <property type="match status" value="1"/>
</dbReference>
<feature type="domain" description="RING-type" evidence="6">
    <location>
        <begin position="20"/>
        <end position="58"/>
    </location>
</feature>
<name>A0A3S3QXX8_9ACAR</name>
<keyword evidence="1" id="KW-0479">Metal-binding</keyword>
<dbReference type="EMBL" id="NCKU01000387">
    <property type="protein sequence ID" value="RWS15695.1"/>
    <property type="molecule type" value="Genomic_DNA"/>
</dbReference>
<evidence type="ECO:0000256" key="5">
    <source>
        <dbReference type="SAM" id="Phobius"/>
    </source>
</evidence>
<organism evidence="9 10">
    <name type="scientific">Dinothrombium tinctorium</name>
    <dbReference type="NCBI Taxonomy" id="1965070"/>
    <lineage>
        <taxon>Eukaryota</taxon>
        <taxon>Metazoa</taxon>
        <taxon>Ecdysozoa</taxon>
        <taxon>Arthropoda</taxon>
        <taxon>Chelicerata</taxon>
        <taxon>Arachnida</taxon>
        <taxon>Acari</taxon>
        <taxon>Acariformes</taxon>
        <taxon>Trombidiformes</taxon>
        <taxon>Prostigmata</taxon>
        <taxon>Anystina</taxon>
        <taxon>Parasitengona</taxon>
        <taxon>Trombidioidea</taxon>
        <taxon>Trombidiidae</taxon>
        <taxon>Dinothrombium</taxon>
    </lineage>
</organism>
<keyword evidence="5" id="KW-0472">Membrane</keyword>
<dbReference type="AlphaFoldDB" id="A0A3S3QXX8"/>
<dbReference type="STRING" id="1965070.A0A3S3QXX8"/>
<gene>
    <name evidence="9" type="ORF">B4U79_17208</name>
    <name evidence="8" type="ORF">B4U79_17308</name>
    <name evidence="7" type="ORF">B4U79_17309</name>
</gene>
<evidence type="ECO:0000256" key="4">
    <source>
        <dbReference type="PROSITE-ProRule" id="PRU00175"/>
    </source>
</evidence>
<dbReference type="InterPro" id="IPR003613">
    <property type="entry name" value="Ubox_domain"/>
</dbReference>
<protein>
    <submittedName>
        <fullName evidence="9">E3 ubiquitin-protein ligase NRDP1-like protein</fullName>
    </submittedName>
</protein>
<keyword evidence="10" id="KW-1185">Reference proteome</keyword>
<dbReference type="SUPFAM" id="SSF49599">
    <property type="entry name" value="TRAF domain-like"/>
    <property type="match status" value="1"/>
</dbReference>
<proteinExistence type="predicted"/>
<feature type="transmembrane region" description="Helical" evidence="5">
    <location>
        <begin position="203"/>
        <end position="226"/>
    </location>
</feature>
<evidence type="ECO:0000256" key="3">
    <source>
        <dbReference type="ARBA" id="ARBA00022833"/>
    </source>
</evidence>
<reference evidence="9 10" key="1">
    <citation type="journal article" date="2018" name="Gigascience">
        <title>Genomes of trombidid mites reveal novel predicted allergens and laterally-transferred genes associated with secondary metabolism.</title>
        <authorList>
            <person name="Dong X."/>
            <person name="Chaisiri K."/>
            <person name="Xia D."/>
            <person name="Armstrong S.D."/>
            <person name="Fang Y."/>
            <person name="Donnelly M.J."/>
            <person name="Kadowaki T."/>
            <person name="McGarry J.W."/>
            <person name="Darby A.C."/>
            <person name="Makepeace B.L."/>
        </authorList>
    </citation>
    <scope>NUCLEOTIDE SEQUENCE [LARGE SCALE GENOMIC DNA]</scope>
    <source>
        <strain evidence="9">UoL-WK</strain>
    </source>
</reference>
<dbReference type="Gene3D" id="3.30.40.10">
    <property type="entry name" value="Zinc/RING finger domain, C3HC4 (zinc finger)"/>
    <property type="match status" value="2"/>
</dbReference>
<evidence type="ECO:0000313" key="8">
    <source>
        <dbReference type="EMBL" id="RWS14240.1"/>
    </source>
</evidence>
<dbReference type="EMBL" id="NCKU01000770">
    <property type="protein sequence ID" value="RWS14234.1"/>
    <property type="molecule type" value="Genomic_DNA"/>
</dbReference>